<keyword evidence="3" id="KW-1185">Reference proteome</keyword>
<reference evidence="2 3" key="1">
    <citation type="journal article" date="2015" name="Stand. Genomic Sci.">
        <title>Genomic Encyclopedia of Bacterial and Archaeal Type Strains, Phase III: the genomes of soil and plant-associated and newly described type strains.</title>
        <authorList>
            <person name="Whitman W.B."/>
            <person name="Woyke T."/>
            <person name="Klenk H.P."/>
            <person name="Zhou Y."/>
            <person name="Lilburn T.G."/>
            <person name="Beck B.J."/>
            <person name="De Vos P."/>
            <person name="Vandamme P."/>
            <person name="Eisen J.A."/>
            <person name="Garrity G."/>
            <person name="Hugenholtz P."/>
            <person name="Kyrpides N.C."/>
        </authorList>
    </citation>
    <scope>NUCLEOTIDE SEQUENCE [LARGE SCALE GENOMIC DNA]</scope>
    <source>
        <strain evidence="2 3">CGMCC 1.7271</strain>
    </source>
</reference>
<feature type="domain" description="SusE outer membrane protein" evidence="1">
    <location>
        <begin position="31"/>
        <end position="127"/>
    </location>
</feature>
<dbReference type="RefSeq" id="WP_144886721.1">
    <property type="nucleotide sequence ID" value="NZ_VLLE01000004.1"/>
</dbReference>
<evidence type="ECO:0000259" key="1">
    <source>
        <dbReference type="Pfam" id="PF14292"/>
    </source>
</evidence>
<name>A0A562SJU6_9BACT</name>
<dbReference type="AlphaFoldDB" id="A0A562SJU6"/>
<dbReference type="PROSITE" id="PS51257">
    <property type="entry name" value="PROKAR_LIPOPROTEIN"/>
    <property type="match status" value="1"/>
</dbReference>
<evidence type="ECO:0000313" key="2">
    <source>
        <dbReference type="EMBL" id="TWI81531.1"/>
    </source>
</evidence>
<dbReference type="EMBL" id="VLLE01000004">
    <property type="protein sequence ID" value="TWI81531.1"/>
    <property type="molecule type" value="Genomic_DNA"/>
</dbReference>
<comment type="caution">
    <text evidence="2">The sequence shown here is derived from an EMBL/GenBank/DDBJ whole genome shotgun (WGS) entry which is preliminary data.</text>
</comment>
<protein>
    <submittedName>
        <fullName evidence="2">SusE-like outer membrane protein</fullName>
    </submittedName>
</protein>
<sequence>MKYFNKLMIGLLLVTGFTACEKADKLPFYGEGVATTLSAVSTTVAPIPADSSKYSLILNWTDPKYAQDPKLYKFVIEIDSASKNFTRAYTRTVIGKLTDSIIAKDLNAVMLAWGFEFNKAYDLDVRVTASYGNNNELKYSNVLKIKATPYKIPPKVVLPYDSKLWIVGSATQGDWSNPINPSSNTIPQSFSRIDETTFGGVFDLKANGEYLILPENQGAWSNKYSIANKGLTGVENGGDFGYNLPDNFKGPASAGLYKITLDFQKGKFKVEPFTQQYGTPANMWIVGNAFSTIPDWTNPNGGPMPAGTAFTRRNSTEYDLTVAMKGGGEYLILPNGNGNWGKYAIANKTAAGAAAGGTFAPEASDNFPGPAASGNYKVSVNLFNNIYTVVKQ</sequence>
<accession>A0A562SJU6</accession>
<dbReference type="InterPro" id="IPR025970">
    <property type="entry name" value="SusE"/>
</dbReference>
<dbReference type="Gene3D" id="2.60.40.3620">
    <property type="match status" value="2"/>
</dbReference>
<proteinExistence type="predicted"/>
<organism evidence="2 3">
    <name type="scientific">Lacibacter cauensis</name>
    <dbReference type="NCBI Taxonomy" id="510947"/>
    <lineage>
        <taxon>Bacteria</taxon>
        <taxon>Pseudomonadati</taxon>
        <taxon>Bacteroidota</taxon>
        <taxon>Chitinophagia</taxon>
        <taxon>Chitinophagales</taxon>
        <taxon>Chitinophagaceae</taxon>
        <taxon>Lacibacter</taxon>
    </lineage>
</organism>
<dbReference type="Pfam" id="PF14292">
    <property type="entry name" value="SusE"/>
    <property type="match status" value="1"/>
</dbReference>
<dbReference type="Proteomes" id="UP000316167">
    <property type="component" value="Unassembled WGS sequence"/>
</dbReference>
<dbReference type="OrthoDB" id="975117at2"/>
<evidence type="ECO:0000313" key="3">
    <source>
        <dbReference type="Proteomes" id="UP000316167"/>
    </source>
</evidence>
<gene>
    <name evidence="2" type="ORF">IQ13_2549</name>
</gene>